<keyword evidence="5 8" id="KW-0812">Transmembrane</keyword>
<evidence type="ECO:0000256" key="4">
    <source>
        <dbReference type="ARBA" id="ARBA00022519"/>
    </source>
</evidence>
<feature type="transmembrane region" description="Helical" evidence="8">
    <location>
        <begin position="183"/>
        <end position="206"/>
    </location>
</feature>
<dbReference type="AlphaFoldDB" id="A0A1G2ASN8"/>
<evidence type="ECO:0000256" key="7">
    <source>
        <dbReference type="ARBA" id="ARBA00023136"/>
    </source>
</evidence>
<dbReference type="FunFam" id="1.20.81.30:FF:000001">
    <property type="entry name" value="Type II secretion system protein F"/>
    <property type="match status" value="1"/>
</dbReference>
<dbReference type="STRING" id="1798540.A3B74_01570"/>
<comment type="subcellular location">
    <subcellularLocation>
        <location evidence="1">Cell inner membrane</location>
        <topology evidence="1">Multi-pass membrane protein</topology>
    </subcellularLocation>
</comment>
<evidence type="ECO:0000256" key="8">
    <source>
        <dbReference type="SAM" id="Phobius"/>
    </source>
</evidence>
<dbReference type="GO" id="GO:0005886">
    <property type="term" value="C:plasma membrane"/>
    <property type="evidence" value="ECO:0007669"/>
    <property type="project" value="UniProtKB-SubCell"/>
</dbReference>
<keyword evidence="4" id="KW-0997">Cell inner membrane</keyword>
<evidence type="ECO:0000256" key="6">
    <source>
        <dbReference type="ARBA" id="ARBA00022989"/>
    </source>
</evidence>
<dbReference type="PANTHER" id="PTHR30012">
    <property type="entry name" value="GENERAL SECRETION PATHWAY PROTEIN"/>
    <property type="match status" value="1"/>
</dbReference>
<evidence type="ECO:0000313" key="11">
    <source>
        <dbReference type="Proteomes" id="UP000177165"/>
    </source>
</evidence>
<dbReference type="Gene3D" id="1.20.81.30">
    <property type="entry name" value="Type II secretion system (T2SS), domain F"/>
    <property type="match status" value="2"/>
</dbReference>
<proteinExistence type="inferred from homology"/>
<feature type="transmembrane region" description="Helical" evidence="8">
    <location>
        <begin position="134"/>
        <end position="163"/>
    </location>
</feature>
<evidence type="ECO:0000259" key="9">
    <source>
        <dbReference type="Pfam" id="PF00482"/>
    </source>
</evidence>
<evidence type="ECO:0000313" key="10">
    <source>
        <dbReference type="EMBL" id="OGY79922.1"/>
    </source>
</evidence>
<evidence type="ECO:0000256" key="2">
    <source>
        <dbReference type="ARBA" id="ARBA00005745"/>
    </source>
</evidence>
<keyword evidence="3" id="KW-1003">Cell membrane</keyword>
<dbReference type="EMBL" id="MHKB01000003">
    <property type="protein sequence ID" value="OGY79922.1"/>
    <property type="molecule type" value="Genomic_DNA"/>
</dbReference>
<feature type="domain" description="Type II secretion system protein GspF" evidence="9">
    <location>
        <begin position="34"/>
        <end position="157"/>
    </location>
</feature>
<accession>A0A1G2ASN8</accession>
<dbReference type="Proteomes" id="UP000177165">
    <property type="component" value="Unassembled WGS sequence"/>
</dbReference>
<organism evidence="10 11">
    <name type="scientific">Candidatus Kerfeldbacteria bacterium RIFCSPHIGHO2_02_FULL_42_14</name>
    <dbReference type="NCBI Taxonomy" id="1798540"/>
    <lineage>
        <taxon>Bacteria</taxon>
        <taxon>Candidatus Kerfeldiibacteriota</taxon>
    </lineage>
</organism>
<dbReference type="InterPro" id="IPR042094">
    <property type="entry name" value="T2SS_GspF_sf"/>
</dbReference>
<keyword evidence="6 8" id="KW-1133">Transmembrane helix</keyword>
<feature type="transmembrane region" description="Helical" evidence="8">
    <location>
        <begin position="341"/>
        <end position="365"/>
    </location>
</feature>
<dbReference type="InterPro" id="IPR003004">
    <property type="entry name" value="GspF/PilC"/>
</dbReference>
<keyword evidence="7 8" id="KW-0472">Membrane</keyword>
<dbReference type="InterPro" id="IPR018076">
    <property type="entry name" value="T2SS_GspF_dom"/>
</dbReference>
<dbReference type="PRINTS" id="PR00812">
    <property type="entry name" value="BCTERIALGSPF"/>
</dbReference>
<name>A0A1G2ASN8_9BACT</name>
<reference evidence="10 11" key="1">
    <citation type="journal article" date="2016" name="Nat. Commun.">
        <title>Thousands of microbial genomes shed light on interconnected biogeochemical processes in an aquifer system.</title>
        <authorList>
            <person name="Anantharaman K."/>
            <person name="Brown C.T."/>
            <person name="Hug L.A."/>
            <person name="Sharon I."/>
            <person name="Castelle C.J."/>
            <person name="Probst A.J."/>
            <person name="Thomas B.C."/>
            <person name="Singh A."/>
            <person name="Wilkins M.J."/>
            <person name="Karaoz U."/>
            <person name="Brodie E.L."/>
            <person name="Williams K.H."/>
            <person name="Hubbard S.S."/>
            <person name="Banfield J.F."/>
        </authorList>
    </citation>
    <scope>NUCLEOTIDE SEQUENCE [LARGE SCALE GENOMIC DNA]</scope>
</reference>
<evidence type="ECO:0000256" key="1">
    <source>
        <dbReference type="ARBA" id="ARBA00004429"/>
    </source>
</evidence>
<evidence type="ECO:0000256" key="3">
    <source>
        <dbReference type="ARBA" id="ARBA00022475"/>
    </source>
</evidence>
<dbReference type="PANTHER" id="PTHR30012:SF0">
    <property type="entry name" value="TYPE II SECRETION SYSTEM PROTEIN F-RELATED"/>
    <property type="match status" value="1"/>
</dbReference>
<protein>
    <recommendedName>
        <fullName evidence="9">Type II secretion system protein GspF domain-containing protein</fullName>
    </recommendedName>
</protein>
<comment type="caution">
    <text evidence="10">The sequence shown here is derived from an EMBL/GenBank/DDBJ whole genome shotgun (WGS) entry which is preliminary data.</text>
</comment>
<feature type="domain" description="Type II secretion system protein GspF" evidence="9">
    <location>
        <begin position="237"/>
        <end position="360"/>
    </location>
</feature>
<dbReference type="Pfam" id="PF00482">
    <property type="entry name" value="T2SSF"/>
    <property type="match status" value="2"/>
</dbReference>
<gene>
    <name evidence="10" type="ORF">A3B74_01570</name>
</gene>
<comment type="similarity">
    <text evidence="2">Belongs to the GSP F family.</text>
</comment>
<evidence type="ECO:0000256" key="5">
    <source>
        <dbReference type="ARBA" id="ARBA00022692"/>
    </source>
</evidence>
<sequence length="368" mass="42076">MEAETQNKERKKSGRLTYIVRKIRGVNTLERLFFVQNLEVMTRTGFSLAEALRILSPQIKNTYFRESVEDIQQEVEHGHTLASSMQKYPKIFSELFVHMIEGGEVTGQLENTLKQLVRQLKKQYLLKKKITNALIYPIFILVTMVIVGIAMITFVLPKILILYTSDTIALPLPTRVLLAFTNFMSHNIILIIITFVIALITMILFIRNRETKKFWHKFVLIIPIAKKILINIQLAQFFRTLHALLKTDIPIVKSFLIIAKILKLIPYQEIIYTASQKLKKGITVHESLDQNVKLFPKTVIQMVRIGEESGTLDDISGEIAEFFEEEVDSSMNNLTVIIEPLLMLILGAGVAFIAVAVVMPMYSLVNQI</sequence>